<evidence type="ECO:0000313" key="7">
    <source>
        <dbReference type="Proteomes" id="UP001575105"/>
    </source>
</evidence>
<dbReference type="InterPro" id="IPR011010">
    <property type="entry name" value="DNA_brk_join_enz"/>
</dbReference>
<dbReference type="InterPro" id="IPR044068">
    <property type="entry name" value="CB"/>
</dbReference>
<evidence type="ECO:0000259" key="5">
    <source>
        <dbReference type="PROSITE" id="PS51900"/>
    </source>
</evidence>
<dbReference type="RefSeq" id="WP_425343888.1">
    <property type="nucleotide sequence ID" value="NZ_JBGUBD010000001.1"/>
</dbReference>
<evidence type="ECO:0000256" key="2">
    <source>
        <dbReference type="ARBA" id="ARBA00023125"/>
    </source>
</evidence>
<reference evidence="6 7" key="1">
    <citation type="submission" date="2024-08" db="EMBL/GenBank/DDBJ databases">
        <title>Whole-genome sequencing of halo(alkali)philic microorganisms from hypersaline lakes.</title>
        <authorList>
            <person name="Sorokin D.Y."/>
            <person name="Merkel A.Y."/>
            <person name="Messina E."/>
            <person name="Yakimov M."/>
        </authorList>
    </citation>
    <scope>NUCLEOTIDE SEQUENCE [LARGE SCALE GENOMIC DNA]</scope>
    <source>
        <strain evidence="6 7">AB-hyl4</strain>
    </source>
</reference>
<sequence length="432" mass="48867">MATKIVLERYEQHMDALRARRRVAELRGLRDALGQVGENMKNSQAAADYAVLTTAGLGDQYLAGRISEAAGGLSPEQDKILTGWMESTAHAKPDPKGQVAKIVAGFQEHQRQRRSEHRIGENRLGQLTASTDAFADWCGDRRFTDEEDGSNERLLSDYRAHLLSRSFAPATFNTHARAMKQFVKWAYSEYQIRHLPRNIDNVFRLIPEEAKPNPLSVTEVRKLWRLAKPQMRAWMAVALNGGYYGIDISVLEESHIKGDFAIKPRAKTAVAVKHKLWGVTKRLIKETANNHQKLTFKRHRRDKPPVDYTPLFITRRRRPLIHENRSDAIGQQFYNLRKKVGIKGKSFSSLRDTSTTLIEGMIKKGEATIDDKNNFLAHKDGSMAARYTGDIDLVHPDSIDSTRLDQIIDKLEAIYELKHGENEDSNSTAGAA</sequence>
<evidence type="ECO:0000256" key="3">
    <source>
        <dbReference type="ARBA" id="ARBA00023172"/>
    </source>
</evidence>
<keyword evidence="1" id="KW-0229">DNA integration</keyword>
<name>A0ABV4U3T2_9BACT</name>
<accession>A0ABV4U3T2</accession>
<gene>
    <name evidence="6" type="ORF">ACERK3_01525</name>
</gene>
<dbReference type="Proteomes" id="UP001575105">
    <property type="component" value="Unassembled WGS sequence"/>
</dbReference>
<protein>
    <recommendedName>
        <fullName evidence="5">Core-binding (CB) domain-containing protein</fullName>
    </recommendedName>
</protein>
<dbReference type="Gene3D" id="1.10.443.10">
    <property type="entry name" value="Intergrase catalytic core"/>
    <property type="match status" value="1"/>
</dbReference>
<comment type="caution">
    <text evidence="6">The sequence shown here is derived from an EMBL/GenBank/DDBJ whole genome shotgun (WGS) entry which is preliminary data.</text>
</comment>
<organism evidence="6 7">
    <name type="scientific">Natronomicrosphaera hydrolytica</name>
    <dbReference type="NCBI Taxonomy" id="3242702"/>
    <lineage>
        <taxon>Bacteria</taxon>
        <taxon>Pseudomonadati</taxon>
        <taxon>Planctomycetota</taxon>
        <taxon>Phycisphaerae</taxon>
        <taxon>Phycisphaerales</taxon>
        <taxon>Phycisphaeraceae</taxon>
        <taxon>Natronomicrosphaera</taxon>
    </lineage>
</organism>
<keyword evidence="2 4" id="KW-0238">DNA-binding</keyword>
<keyword evidence="3" id="KW-0233">DNA recombination</keyword>
<evidence type="ECO:0000313" key="6">
    <source>
        <dbReference type="EMBL" id="MFA9476963.1"/>
    </source>
</evidence>
<proteinExistence type="predicted"/>
<evidence type="ECO:0000256" key="1">
    <source>
        <dbReference type="ARBA" id="ARBA00022908"/>
    </source>
</evidence>
<feature type="domain" description="Core-binding (CB)" evidence="5">
    <location>
        <begin position="97"/>
        <end position="187"/>
    </location>
</feature>
<dbReference type="Gene3D" id="1.10.150.130">
    <property type="match status" value="1"/>
</dbReference>
<dbReference type="PROSITE" id="PS51900">
    <property type="entry name" value="CB"/>
    <property type="match status" value="1"/>
</dbReference>
<dbReference type="InterPro" id="IPR010998">
    <property type="entry name" value="Integrase_recombinase_N"/>
</dbReference>
<keyword evidence="7" id="KW-1185">Reference proteome</keyword>
<dbReference type="SUPFAM" id="SSF56349">
    <property type="entry name" value="DNA breaking-rejoining enzymes"/>
    <property type="match status" value="1"/>
</dbReference>
<evidence type="ECO:0000256" key="4">
    <source>
        <dbReference type="PROSITE-ProRule" id="PRU01248"/>
    </source>
</evidence>
<dbReference type="InterPro" id="IPR013762">
    <property type="entry name" value="Integrase-like_cat_sf"/>
</dbReference>
<dbReference type="EMBL" id="JBGUBD010000001">
    <property type="protein sequence ID" value="MFA9476963.1"/>
    <property type="molecule type" value="Genomic_DNA"/>
</dbReference>